<dbReference type="EMBL" id="JARULN010000007">
    <property type="protein sequence ID" value="MDG5754253.1"/>
    <property type="molecule type" value="Genomic_DNA"/>
</dbReference>
<sequence>MRKRIRLVSLTGTLLTILFITVFGFRAAHHSMAAFQNEAHPYRVDVVEEMFQVELQGFRSYTFSELIDRSVEEPELLSLLASVSSICVKGCEEEPIVFMKLNKGYVVYEQAGEAKLLQMHLSNDGWEEQK</sequence>
<evidence type="ECO:0000313" key="2">
    <source>
        <dbReference type="Proteomes" id="UP001218246"/>
    </source>
</evidence>
<reference evidence="1 2" key="1">
    <citation type="submission" date="2023-04" db="EMBL/GenBank/DDBJ databases">
        <title>Ectobacillus antri isolated from activated sludge.</title>
        <authorList>
            <person name="Yan P."/>
            <person name="Liu X."/>
        </authorList>
    </citation>
    <scope>NUCLEOTIDE SEQUENCE [LARGE SCALE GENOMIC DNA]</scope>
    <source>
        <strain evidence="1 2">C18H</strain>
    </source>
</reference>
<name>A0ABT6H5Z2_9BACI</name>
<comment type="caution">
    <text evidence="1">The sequence shown here is derived from an EMBL/GenBank/DDBJ whole genome shotgun (WGS) entry which is preliminary data.</text>
</comment>
<accession>A0ABT6H5Z2</accession>
<keyword evidence="2" id="KW-1185">Reference proteome</keyword>
<protein>
    <submittedName>
        <fullName evidence="1">Uncharacterized protein</fullName>
    </submittedName>
</protein>
<proteinExistence type="predicted"/>
<dbReference type="RefSeq" id="WP_124563035.1">
    <property type="nucleotide sequence ID" value="NZ_JARRRY010000004.1"/>
</dbReference>
<gene>
    <name evidence="1" type="ORF">P6P90_09750</name>
</gene>
<dbReference type="Proteomes" id="UP001218246">
    <property type="component" value="Unassembled WGS sequence"/>
</dbReference>
<evidence type="ECO:0000313" key="1">
    <source>
        <dbReference type="EMBL" id="MDG5754253.1"/>
    </source>
</evidence>
<organism evidence="1 2">
    <name type="scientific">Ectobacillus antri</name>
    <dbReference type="NCBI Taxonomy" id="2486280"/>
    <lineage>
        <taxon>Bacteria</taxon>
        <taxon>Bacillati</taxon>
        <taxon>Bacillota</taxon>
        <taxon>Bacilli</taxon>
        <taxon>Bacillales</taxon>
        <taxon>Bacillaceae</taxon>
        <taxon>Ectobacillus</taxon>
    </lineage>
</organism>